<accession>A0A9D9H134</accession>
<evidence type="ECO:0008006" key="3">
    <source>
        <dbReference type="Google" id="ProtNLM"/>
    </source>
</evidence>
<sequence length="324" mass="38477">MSFEMGSFIELEYPNGKEYYKGDNVVRLNSGRTAIYHSIKSYNCKKVYLPIYQCETVKDFLIKKRIEIEFYTIDENFIPKMDTNEEDSCMIIVNYCGIFSTQYIKNIADKYKNVIIDNSQAFFSKPLENCLNVYSARKFFGVPDGAYVVGKPYLYSDDMYEDDHSSDTSLFLMQRIEYGCEGKAYASRTLNEERIDNSDIKNMSKFTRYLLDGIDYENVKKKRIENFNVVRSMLKEKNILDIDKYFDEDCVPMVYPFMIENENLLDYLLENKHFQGNWWRYILDITSKNSMEYRLSKYMIPLTIDQRYTAEDVKILCDKILKFI</sequence>
<dbReference type="InterPro" id="IPR015424">
    <property type="entry name" value="PyrdxlP-dep_Trfase"/>
</dbReference>
<organism evidence="1 2">
    <name type="scientific">Candidatus Fimicola merdigallinarum</name>
    <dbReference type="NCBI Taxonomy" id="2840819"/>
    <lineage>
        <taxon>Bacteria</taxon>
        <taxon>Bacillati</taxon>
        <taxon>Bacillota</taxon>
        <taxon>Clostridia</taxon>
        <taxon>Lachnospirales</taxon>
        <taxon>Lachnospiraceae</taxon>
        <taxon>Lachnospiraceae incertae sedis</taxon>
        <taxon>Candidatus Fimicola</taxon>
    </lineage>
</organism>
<evidence type="ECO:0000313" key="1">
    <source>
        <dbReference type="EMBL" id="MBO8434825.1"/>
    </source>
</evidence>
<name>A0A9D9H134_9FIRM</name>
<dbReference type="Proteomes" id="UP000823611">
    <property type="component" value="Unassembled WGS sequence"/>
</dbReference>
<protein>
    <recommendedName>
        <fullName evidence="3">DegT/DnrJ/EryC1/StrS aminotransferase family protein</fullName>
    </recommendedName>
</protein>
<comment type="caution">
    <text evidence="1">The sequence shown here is derived from an EMBL/GenBank/DDBJ whole genome shotgun (WGS) entry which is preliminary data.</text>
</comment>
<dbReference type="SUPFAM" id="SSF53383">
    <property type="entry name" value="PLP-dependent transferases"/>
    <property type="match status" value="1"/>
</dbReference>
<proteinExistence type="predicted"/>
<dbReference type="AlphaFoldDB" id="A0A9D9H134"/>
<reference evidence="1" key="2">
    <citation type="journal article" date="2021" name="PeerJ">
        <title>Extensive microbial diversity within the chicken gut microbiome revealed by metagenomics and culture.</title>
        <authorList>
            <person name="Gilroy R."/>
            <person name="Ravi A."/>
            <person name="Getino M."/>
            <person name="Pursley I."/>
            <person name="Horton D.L."/>
            <person name="Alikhan N.F."/>
            <person name="Baker D."/>
            <person name="Gharbi K."/>
            <person name="Hall N."/>
            <person name="Watson M."/>
            <person name="Adriaenssens E.M."/>
            <person name="Foster-Nyarko E."/>
            <person name="Jarju S."/>
            <person name="Secka A."/>
            <person name="Antonio M."/>
            <person name="Oren A."/>
            <person name="Chaudhuri R.R."/>
            <person name="La Ragione R."/>
            <person name="Hildebrand F."/>
            <person name="Pallen M.J."/>
        </authorList>
    </citation>
    <scope>NUCLEOTIDE SEQUENCE</scope>
    <source>
        <strain evidence="1">F6-4510</strain>
    </source>
</reference>
<dbReference type="EMBL" id="JADIMX010000109">
    <property type="protein sequence ID" value="MBO8434825.1"/>
    <property type="molecule type" value="Genomic_DNA"/>
</dbReference>
<gene>
    <name evidence="1" type="ORF">IAC55_05855</name>
</gene>
<evidence type="ECO:0000313" key="2">
    <source>
        <dbReference type="Proteomes" id="UP000823611"/>
    </source>
</evidence>
<reference evidence="1" key="1">
    <citation type="submission" date="2020-10" db="EMBL/GenBank/DDBJ databases">
        <authorList>
            <person name="Gilroy R."/>
        </authorList>
    </citation>
    <scope>NUCLEOTIDE SEQUENCE</scope>
    <source>
        <strain evidence="1">F6-4510</strain>
    </source>
</reference>